<comment type="caution">
    <text evidence="2">The sequence shown here is derived from an EMBL/GenBank/DDBJ whole genome shotgun (WGS) entry which is preliminary data.</text>
</comment>
<gene>
    <name evidence="2" type="ORF">RND81_05G197400</name>
</gene>
<sequence>MPRVLFLAMFCAMATSESRKLASNGNVIDSRLDGSEHAVLLDNVGEATTSPSRGLVSIPNT</sequence>
<dbReference type="AlphaFoldDB" id="A0AAW1KUD3"/>
<dbReference type="Proteomes" id="UP001443914">
    <property type="component" value="Unassembled WGS sequence"/>
</dbReference>
<evidence type="ECO:0000256" key="1">
    <source>
        <dbReference type="SAM" id="SignalP"/>
    </source>
</evidence>
<feature type="chain" id="PRO_5043441405" evidence="1">
    <location>
        <begin position="17"/>
        <end position="61"/>
    </location>
</feature>
<evidence type="ECO:0000313" key="3">
    <source>
        <dbReference type="Proteomes" id="UP001443914"/>
    </source>
</evidence>
<proteinExistence type="predicted"/>
<reference evidence="2" key="1">
    <citation type="submission" date="2024-03" db="EMBL/GenBank/DDBJ databases">
        <title>WGS assembly of Saponaria officinalis var. Norfolk2.</title>
        <authorList>
            <person name="Jenkins J."/>
            <person name="Shu S."/>
            <person name="Grimwood J."/>
            <person name="Barry K."/>
            <person name="Goodstein D."/>
            <person name="Schmutz J."/>
            <person name="Leebens-Mack J."/>
            <person name="Osbourn A."/>
        </authorList>
    </citation>
    <scope>NUCLEOTIDE SEQUENCE [LARGE SCALE GENOMIC DNA]</scope>
    <source>
        <strain evidence="2">JIC</strain>
    </source>
</reference>
<name>A0AAW1KUD3_SAPOF</name>
<feature type="signal peptide" evidence="1">
    <location>
        <begin position="1"/>
        <end position="16"/>
    </location>
</feature>
<keyword evidence="1" id="KW-0732">Signal</keyword>
<accession>A0AAW1KUD3</accession>
<organism evidence="2 3">
    <name type="scientific">Saponaria officinalis</name>
    <name type="common">Common soapwort</name>
    <name type="synonym">Lychnis saponaria</name>
    <dbReference type="NCBI Taxonomy" id="3572"/>
    <lineage>
        <taxon>Eukaryota</taxon>
        <taxon>Viridiplantae</taxon>
        <taxon>Streptophyta</taxon>
        <taxon>Embryophyta</taxon>
        <taxon>Tracheophyta</taxon>
        <taxon>Spermatophyta</taxon>
        <taxon>Magnoliopsida</taxon>
        <taxon>eudicotyledons</taxon>
        <taxon>Gunneridae</taxon>
        <taxon>Pentapetalae</taxon>
        <taxon>Caryophyllales</taxon>
        <taxon>Caryophyllaceae</taxon>
        <taxon>Caryophylleae</taxon>
        <taxon>Saponaria</taxon>
    </lineage>
</organism>
<dbReference type="EMBL" id="JBDFQZ010000005">
    <property type="protein sequence ID" value="KAK9726196.1"/>
    <property type="molecule type" value="Genomic_DNA"/>
</dbReference>
<protein>
    <submittedName>
        <fullName evidence="2">Uncharacterized protein</fullName>
    </submittedName>
</protein>
<keyword evidence="3" id="KW-1185">Reference proteome</keyword>
<evidence type="ECO:0000313" key="2">
    <source>
        <dbReference type="EMBL" id="KAK9726196.1"/>
    </source>
</evidence>